<dbReference type="PANTHER" id="PTHR30537:SF5">
    <property type="entry name" value="HTH-TYPE TRANSCRIPTIONAL ACTIVATOR TTDR-RELATED"/>
    <property type="match status" value="1"/>
</dbReference>
<keyword evidence="4" id="KW-0804">Transcription</keyword>
<dbReference type="Pfam" id="PF00126">
    <property type="entry name" value="HTH_1"/>
    <property type="match status" value="1"/>
</dbReference>
<dbReference type="FunFam" id="1.10.10.10:FF:000001">
    <property type="entry name" value="LysR family transcriptional regulator"/>
    <property type="match status" value="1"/>
</dbReference>
<dbReference type="Pfam" id="PF03466">
    <property type="entry name" value="LysR_substrate"/>
    <property type="match status" value="1"/>
</dbReference>
<dbReference type="GO" id="GO:0003677">
    <property type="term" value="F:DNA binding"/>
    <property type="evidence" value="ECO:0007669"/>
    <property type="project" value="UniProtKB-KW"/>
</dbReference>
<dbReference type="SUPFAM" id="SSF46785">
    <property type="entry name" value="Winged helix' DNA-binding domain"/>
    <property type="match status" value="1"/>
</dbReference>
<keyword evidence="7" id="KW-1185">Reference proteome</keyword>
<sequence>MNRQFPDVLLGSIELFCMAAELESFKDAANAAGLTPAAVSRSIARLEERIGVRLFVRTTRQLRLTEAGRAYFVQCRQALNQLVEAEREVSGQQMQPAGLVRISMPTPYGHYRVLPLLAKFRQMYPLVKLDLQLSNRNVDLTADGFDLVIRGRNPPDSGMIARRLEDTEIVVCAAPEYLQRFGVPTKLEDLDRHECLQFVLPSAGQNIVWIFRRDGEDIDWPTKGGLTCSEDLLGIITLARHGAGLLQASRFMVEEDLRSGRMVEVLQEFKGRTRPFSLLYPRDRHLALRVRVLIDFLIAELAQV</sequence>
<keyword evidence="3" id="KW-0238">DNA-binding</keyword>
<evidence type="ECO:0000259" key="5">
    <source>
        <dbReference type="PROSITE" id="PS50931"/>
    </source>
</evidence>
<dbReference type="CDD" id="cd08422">
    <property type="entry name" value="PBP2_CrgA_like"/>
    <property type="match status" value="1"/>
</dbReference>
<dbReference type="AlphaFoldDB" id="A0A318IU18"/>
<evidence type="ECO:0000313" key="6">
    <source>
        <dbReference type="EMBL" id="PXX38694.1"/>
    </source>
</evidence>
<reference evidence="6 7" key="1">
    <citation type="submission" date="2018-05" db="EMBL/GenBank/DDBJ databases">
        <title>Genomic Encyclopedia of Type Strains, Phase IV (KMG-IV): sequencing the most valuable type-strain genomes for metagenomic binning, comparative biology and taxonomic classification.</title>
        <authorList>
            <person name="Goeker M."/>
        </authorList>
    </citation>
    <scope>NUCLEOTIDE SEQUENCE [LARGE SCALE GENOMIC DNA]</scope>
    <source>
        <strain evidence="6 7">DSM 19792</strain>
    </source>
</reference>
<dbReference type="SUPFAM" id="SSF53850">
    <property type="entry name" value="Periplasmic binding protein-like II"/>
    <property type="match status" value="1"/>
</dbReference>
<evidence type="ECO:0000256" key="2">
    <source>
        <dbReference type="ARBA" id="ARBA00023015"/>
    </source>
</evidence>
<comment type="similarity">
    <text evidence="1">Belongs to the LysR transcriptional regulatory family.</text>
</comment>
<dbReference type="InterPro" id="IPR036388">
    <property type="entry name" value="WH-like_DNA-bd_sf"/>
</dbReference>
<proteinExistence type="inferred from homology"/>
<dbReference type="Proteomes" id="UP000247792">
    <property type="component" value="Unassembled WGS sequence"/>
</dbReference>
<evidence type="ECO:0000256" key="3">
    <source>
        <dbReference type="ARBA" id="ARBA00023125"/>
    </source>
</evidence>
<dbReference type="RefSeq" id="WP_110257541.1">
    <property type="nucleotide sequence ID" value="NZ_QJKB01000011.1"/>
</dbReference>
<dbReference type="PANTHER" id="PTHR30537">
    <property type="entry name" value="HTH-TYPE TRANSCRIPTIONAL REGULATOR"/>
    <property type="match status" value="1"/>
</dbReference>
<dbReference type="InterPro" id="IPR000847">
    <property type="entry name" value="LysR_HTH_N"/>
</dbReference>
<feature type="domain" description="HTH lysR-type" evidence="5">
    <location>
        <begin position="8"/>
        <end position="65"/>
    </location>
</feature>
<dbReference type="InterPro" id="IPR005119">
    <property type="entry name" value="LysR_subst-bd"/>
</dbReference>
<comment type="caution">
    <text evidence="6">The sequence shown here is derived from an EMBL/GenBank/DDBJ whole genome shotgun (WGS) entry which is preliminary data.</text>
</comment>
<dbReference type="EMBL" id="QJKB01000011">
    <property type="protein sequence ID" value="PXX38694.1"/>
    <property type="molecule type" value="Genomic_DNA"/>
</dbReference>
<evidence type="ECO:0000256" key="4">
    <source>
        <dbReference type="ARBA" id="ARBA00023163"/>
    </source>
</evidence>
<dbReference type="Gene3D" id="3.40.190.290">
    <property type="match status" value="1"/>
</dbReference>
<accession>A0A318IU18</accession>
<dbReference type="GO" id="GO:0003700">
    <property type="term" value="F:DNA-binding transcription factor activity"/>
    <property type="evidence" value="ECO:0007669"/>
    <property type="project" value="InterPro"/>
</dbReference>
<dbReference type="OrthoDB" id="9810065at2"/>
<dbReference type="PROSITE" id="PS50931">
    <property type="entry name" value="HTH_LYSR"/>
    <property type="match status" value="1"/>
</dbReference>
<dbReference type="InterPro" id="IPR036390">
    <property type="entry name" value="WH_DNA-bd_sf"/>
</dbReference>
<dbReference type="Gene3D" id="1.10.10.10">
    <property type="entry name" value="Winged helix-like DNA-binding domain superfamily/Winged helix DNA-binding domain"/>
    <property type="match status" value="1"/>
</dbReference>
<dbReference type="InterPro" id="IPR058163">
    <property type="entry name" value="LysR-type_TF_proteobact-type"/>
</dbReference>
<keyword evidence="2" id="KW-0805">Transcription regulation</keyword>
<organism evidence="6 7">
    <name type="scientific">Undibacterium pigrum</name>
    <dbReference type="NCBI Taxonomy" id="401470"/>
    <lineage>
        <taxon>Bacteria</taxon>
        <taxon>Pseudomonadati</taxon>
        <taxon>Pseudomonadota</taxon>
        <taxon>Betaproteobacteria</taxon>
        <taxon>Burkholderiales</taxon>
        <taxon>Oxalobacteraceae</taxon>
        <taxon>Undibacterium</taxon>
    </lineage>
</organism>
<evidence type="ECO:0000256" key="1">
    <source>
        <dbReference type="ARBA" id="ARBA00009437"/>
    </source>
</evidence>
<evidence type="ECO:0000313" key="7">
    <source>
        <dbReference type="Proteomes" id="UP000247792"/>
    </source>
</evidence>
<protein>
    <submittedName>
        <fullName evidence="6">LysR family transcriptional regulator</fullName>
    </submittedName>
</protein>
<name>A0A318IU18_9BURK</name>
<gene>
    <name evidence="6" type="ORF">DFR42_11160</name>
</gene>